<gene>
    <name evidence="5" type="primary">fcl</name>
    <name evidence="7" type="ORF">ACE1B6_14660</name>
</gene>
<feature type="domain" description="NAD-dependent epimerase/dehydratase" evidence="6">
    <location>
        <begin position="7"/>
        <end position="238"/>
    </location>
</feature>
<evidence type="ECO:0000259" key="6">
    <source>
        <dbReference type="Pfam" id="PF01370"/>
    </source>
</evidence>
<evidence type="ECO:0000313" key="7">
    <source>
        <dbReference type="EMBL" id="MFB2936489.1"/>
    </source>
</evidence>
<feature type="site" description="Important for catalytic activity" evidence="5">
    <location>
        <position position="108"/>
    </location>
</feature>
<evidence type="ECO:0000256" key="1">
    <source>
        <dbReference type="ARBA" id="ARBA00005959"/>
    </source>
</evidence>
<evidence type="ECO:0000256" key="4">
    <source>
        <dbReference type="ARBA" id="ARBA00023235"/>
    </source>
</evidence>
<dbReference type="InterPro" id="IPR001509">
    <property type="entry name" value="Epimerase_deHydtase"/>
</dbReference>
<evidence type="ECO:0000256" key="2">
    <source>
        <dbReference type="ARBA" id="ARBA00022857"/>
    </source>
</evidence>
<dbReference type="RefSeq" id="WP_413257984.1">
    <property type="nucleotide sequence ID" value="NZ_JBHFNS010000058.1"/>
</dbReference>
<feature type="binding site" evidence="5">
    <location>
        <position position="180"/>
    </location>
    <ligand>
        <name>NADP(+)</name>
        <dbReference type="ChEBI" id="CHEBI:58349"/>
    </ligand>
</feature>
<keyword evidence="4 5" id="KW-0413">Isomerase</keyword>
<evidence type="ECO:0000256" key="3">
    <source>
        <dbReference type="ARBA" id="ARBA00023002"/>
    </source>
</evidence>
<dbReference type="HAMAP" id="MF_00956">
    <property type="entry name" value="GDP_fucose_synth"/>
    <property type="match status" value="1"/>
</dbReference>
<feature type="binding site" evidence="5">
    <location>
        <position position="188"/>
    </location>
    <ligand>
        <name>substrate</name>
    </ligand>
</feature>
<feature type="binding site" evidence="5">
    <location>
        <position position="271"/>
    </location>
    <ligand>
        <name>substrate</name>
    </ligand>
</feature>
<feature type="binding site" evidence="5">
    <location>
        <position position="203"/>
    </location>
    <ligand>
        <name>substrate</name>
    </ligand>
</feature>
<feature type="site" description="Important for catalytic activity" evidence="5">
    <location>
        <position position="110"/>
    </location>
</feature>
<comment type="catalytic activity">
    <reaction evidence="5">
        <text>GDP-beta-L-fucose + NADP(+) = GDP-4-dehydro-alpha-D-rhamnose + NADPH + H(+)</text>
        <dbReference type="Rhea" id="RHEA:18885"/>
        <dbReference type="ChEBI" id="CHEBI:15378"/>
        <dbReference type="ChEBI" id="CHEBI:57273"/>
        <dbReference type="ChEBI" id="CHEBI:57783"/>
        <dbReference type="ChEBI" id="CHEBI:57964"/>
        <dbReference type="ChEBI" id="CHEBI:58349"/>
        <dbReference type="EC" id="1.1.1.271"/>
    </reaction>
</comment>
<organism evidence="7 8">
    <name type="scientific">Floridaenema fluviatile BLCC-F154</name>
    <dbReference type="NCBI Taxonomy" id="3153640"/>
    <lineage>
        <taxon>Bacteria</taxon>
        <taxon>Bacillati</taxon>
        <taxon>Cyanobacteriota</taxon>
        <taxon>Cyanophyceae</taxon>
        <taxon>Oscillatoriophycideae</taxon>
        <taxon>Aerosakkonematales</taxon>
        <taxon>Aerosakkonemataceae</taxon>
        <taxon>Floridanema</taxon>
        <taxon>Floridanema fluviatile</taxon>
    </lineage>
</organism>
<accession>A0ABV4YCE2</accession>
<comment type="pathway">
    <text evidence="5">Nucleotide-sugar biosynthesis; GDP-L-fucose biosynthesis via de novo pathway; GDP-L-fucose from GDP-alpha-D-mannose: step 2/2.</text>
</comment>
<reference evidence="7 8" key="1">
    <citation type="submission" date="2024-09" db="EMBL/GenBank/DDBJ databases">
        <title>Floridaenema gen nov. (Aerosakkonemataceae, Aerosakkonematales ord. nov., Cyanobacteria) from benthic tropical and subtropical fresh waters, with the description of four new species.</title>
        <authorList>
            <person name="Moretto J.A."/>
            <person name="Berthold D.E."/>
            <person name="Lefler F.W."/>
            <person name="Huang I.-S."/>
            <person name="Laughinghouse H. IV."/>
        </authorList>
    </citation>
    <scope>NUCLEOTIDE SEQUENCE [LARGE SCALE GENOMIC DNA]</scope>
    <source>
        <strain evidence="7 8">BLCC-F154</strain>
    </source>
</reference>
<sequence length="329" mass="35961">MEKNAKIYVAGGSTLIGSAILRQLKKQGYTNIVGIPPEEPELTNALAVEKFFAENAPEYVFLAAGKSGGIQANQKYPAELMLDNLLVETHIINNSYRYEVKKLLYLASSCSYPKLCPQPMRPEFLLTGTLEPTNEAYALAKIAGIKLCQAYHQQYGVNFISGIPANSFGIGDDFSLEDSHVIPALILKMHQAKIQQAETVEIWGTGSPRREFIFADDVADGCIFIMAKYHDPTTPINIAGGEDVSIKELAELIKQVVGYQGKLRFDSSKPDGMPLKALDASEITELGWGLQTPFVSALRATYEWFLSLAESGETNSAVELAIASSQSKV</sequence>
<feature type="binding site" evidence="5">
    <location>
        <begin position="106"/>
        <end position="109"/>
    </location>
    <ligand>
        <name>NADP(+)</name>
        <dbReference type="ChEBI" id="CHEBI:58349"/>
    </ligand>
</feature>
<dbReference type="InterPro" id="IPR036291">
    <property type="entry name" value="NAD(P)-bd_dom_sf"/>
</dbReference>
<feature type="binding site" evidence="5">
    <location>
        <position position="141"/>
    </location>
    <ligand>
        <name>NADP(+)</name>
        <dbReference type="ChEBI" id="CHEBI:58349"/>
    </ligand>
</feature>
<feature type="binding site" evidence="5">
    <location>
        <position position="210"/>
    </location>
    <ligand>
        <name>substrate</name>
    </ligand>
</feature>
<keyword evidence="2 5" id="KW-0521">NADP</keyword>
<dbReference type="Gene3D" id="3.40.50.720">
    <property type="entry name" value="NAD(P)-binding Rossmann-like Domain"/>
    <property type="match status" value="1"/>
</dbReference>
<keyword evidence="5" id="KW-0511">Multifunctional enzyme</keyword>
<dbReference type="Proteomes" id="UP001576776">
    <property type="component" value="Unassembled WGS sequence"/>
</dbReference>
<name>A0ABV4YCE2_9CYAN</name>
<comment type="caution">
    <text evidence="7">The sequence shown here is derived from an EMBL/GenBank/DDBJ whole genome shotgun (WGS) entry which is preliminary data.</text>
</comment>
<feature type="active site" description="Proton donor/acceptor" evidence="5">
    <location>
        <position position="137"/>
    </location>
</feature>
<dbReference type="EMBL" id="JBHFNS010000058">
    <property type="protein sequence ID" value="MFB2936489.1"/>
    <property type="molecule type" value="Genomic_DNA"/>
</dbReference>
<dbReference type="CDD" id="cd05239">
    <property type="entry name" value="GDP_FS_SDR_e"/>
    <property type="match status" value="1"/>
</dbReference>
<comment type="function">
    <text evidence="5">Catalyzes the two-step NADP-dependent conversion of GDP-4-dehydro-6-deoxy-D-mannose to GDP-fucose, involving an epimerase and a reductase reaction.</text>
</comment>
<keyword evidence="3 5" id="KW-0560">Oxidoreductase</keyword>
<keyword evidence="8" id="KW-1185">Reference proteome</keyword>
<dbReference type="PANTHER" id="PTHR43238">
    <property type="entry name" value="GDP-L-FUCOSE SYNTHASE"/>
    <property type="match status" value="1"/>
</dbReference>
<dbReference type="PANTHER" id="PTHR43238:SF1">
    <property type="entry name" value="GDP-L-FUCOSE SYNTHASE"/>
    <property type="match status" value="1"/>
</dbReference>
<comment type="similarity">
    <text evidence="1 5">Belongs to the NAD(P)-dependent epimerase/dehydratase family. Fucose synthase subfamily.</text>
</comment>
<dbReference type="InterPro" id="IPR028614">
    <property type="entry name" value="GDP_fucose/colitose_synth"/>
</dbReference>
<dbReference type="Pfam" id="PF01370">
    <property type="entry name" value="Epimerase"/>
    <property type="match status" value="1"/>
</dbReference>
<comment type="caution">
    <text evidence="5">Lacks conserved residue(s) required for the propagation of feature annotation.</text>
</comment>
<evidence type="ECO:0000256" key="5">
    <source>
        <dbReference type="HAMAP-Rule" id="MF_00956"/>
    </source>
</evidence>
<dbReference type="Gene3D" id="3.90.25.10">
    <property type="entry name" value="UDP-galactose 4-epimerase, domain 1"/>
    <property type="match status" value="1"/>
</dbReference>
<evidence type="ECO:0000313" key="8">
    <source>
        <dbReference type="Proteomes" id="UP001576776"/>
    </source>
</evidence>
<protein>
    <recommendedName>
        <fullName evidence="5">GDP-L-fucose synthase</fullName>
        <ecNumber evidence="5">1.1.1.271</ecNumber>
    </recommendedName>
    <alternativeName>
        <fullName evidence="5">GDP-4-keto-6-deoxy-D-mannose-3,5-epimerase-4-reductase</fullName>
    </alternativeName>
</protein>
<dbReference type="SUPFAM" id="SSF51735">
    <property type="entry name" value="NAD(P)-binding Rossmann-fold domains"/>
    <property type="match status" value="1"/>
</dbReference>
<proteinExistence type="inferred from homology"/>
<dbReference type="EC" id="1.1.1.271" evidence="5"/>